<organism evidence="1 2">
    <name type="scientific">Nocardiopsis aegyptia</name>
    <dbReference type="NCBI Taxonomy" id="220378"/>
    <lineage>
        <taxon>Bacteria</taxon>
        <taxon>Bacillati</taxon>
        <taxon>Actinomycetota</taxon>
        <taxon>Actinomycetes</taxon>
        <taxon>Streptosporangiales</taxon>
        <taxon>Nocardiopsidaceae</taxon>
        <taxon>Nocardiopsis</taxon>
    </lineage>
</organism>
<dbReference type="Proteomes" id="UP000572051">
    <property type="component" value="Unassembled WGS sequence"/>
</dbReference>
<evidence type="ECO:0000313" key="2">
    <source>
        <dbReference type="Proteomes" id="UP000572051"/>
    </source>
</evidence>
<comment type="caution">
    <text evidence="1">The sequence shown here is derived from an EMBL/GenBank/DDBJ whole genome shotgun (WGS) entry which is preliminary data.</text>
</comment>
<proteinExistence type="predicted"/>
<gene>
    <name evidence="1" type="ORF">HNR10_001670</name>
</gene>
<accession>A0A7Z0EKZ0</accession>
<name>A0A7Z0EKZ0_9ACTN</name>
<evidence type="ECO:0000313" key="1">
    <source>
        <dbReference type="EMBL" id="NYJ33789.1"/>
    </source>
</evidence>
<dbReference type="EMBL" id="JACCFS010000001">
    <property type="protein sequence ID" value="NYJ33789.1"/>
    <property type="molecule type" value="Genomic_DNA"/>
</dbReference>
<dbReference type="AlphaFoldDB" id="A0A7Z0EKZ0"/>
<protein>
    <submittedName>
        <fullName evidence="1">Uncharacterized protein</fullName>
    </submittedName>
</protein>
<sequence>MPGYALYPSHEMERLRTEFPDHLICELHDDTGRPVFTATLRRRRCACPTALVIAGTPAVLRRSLTGPEQEAR</sequence>
<keyword evidence="2" id="KW-1185">Reference proteome</keyword>
<reference evidence="1 2" key="1">
    <citation type="submission" date="2020-07" db="EMBL/GenBank/DDBJ databases">
        <title>Sequencing the genomes of 1000 actinobacteria strains.</title>
        <authorList>
            <person name="Klenk H.-P."/>
        </authorList>
    </citation>
    <scope>NUCLEOTIDE SEQUENCE [LARGE SCALE GENOMIC DNA]</scope>
    <source>
        <strain evidence="1 2">DSM 44442</strain>
    </source>
</reference>
<dbReference type="RefSeq" id="WP_179822148.1">
    <property type="nucleotide sequence ID" value="NZ_JACCFS010000001.1"/>
</dbReference>